<dbReference type="Gene3D" id="1.10.3720.10">
    <property type="entry name" value="MetI-like"/>
    <property type="match status" value="1"/>
</dbReference>
<dbReference type="AlphaFoldDB" id="A0A2V4B1C2"/>
<keyword evidence="2 7" id="KW-0813">Transport</keyword>
<evidence type="ECO:0000256" key="7">
    <source>
        <dbReference type="RuleBase" id="RU363032"/>
    </source>
</evidence>
<dbReference type="Pfam" id="PF00528">
    <property type="entry name" value="BPD_transp_1"/>
    <property type="match status" value="1"/>
</dbReference>
<dbReference type="PANTHER" id="PTHR43744:SF12">
    <property type="entry name" value="ABC TRANSPORTER PERMEASE PROTEIN MG189-RELATED"/>
    <property type="match status" value="1"/>
</dbReference>
<dbReference type="GO" id="GO:0055085">
    <property type="term" value="P:transmembrane transport"/>
    <property type="evidence" value="ECO:0007669"/>
    <property type="project" value="InterPro"/>
</dbReference>
<accession>A0A2V4B1C2</accession>
<sequence length="276" mass="30440">MSRLLTRGALYLFLIALSVPLVFPFLWMVSSALKLPGDVLASPPQLVPAEVTWDNIRDVFTFQPFARQVYNSLYIATLVALFTCVLSLLSGYAFARLRFPGRNVLFFLFLSALMLPVEVTLIPNFSLMKALGFADTHVPLLALPVFGATGVTGVFLMRQFIQSIPVELEEAAMIDGMGRLRILLHVILPLTRPMLGTIGIIAFLYSWNSFLEPLVFVNRSELFTVPLALTAFTDTSGNPIWGVQMAATAISTVPLLLAYLVARRQITESLAQTGIK</sequence>
<feature type="transmembrane region" description="Helical" evidence="7">
    <location>
        <begin position="73"/>
        <end position="95"/>
    </location>
</feature>
<dbReference type="EMBL" id="MASW01000002">
    <property type="protein sequence ID" value="PXY27956.1"/>
    <property type="molecule type" value="Genomic_DNA"/>
</dbReference>
<evidence type="ECO:0000256" key="5">
    <source>
        <dbReference type="ARBA" id="ARBA00022989"/>
    </source>
</evidence>
<keyword evidence="5 7" id="KW-1133">Transmembrane helix</keyword>
<comment type="similarity">
    <text evidence="7">Belongs to the binding-protein-dependent transport system permease family.</text>
</comment>
<proteinExistence type="inferred from homology"/>
<gene>
    <name evidence="8" type="ORF">BAY60_16540</name>
</gene>
<comment type="subcellular location">
    <subcellularLocation>
        <location evidence="1 7">Cell membrane</location>
        <topology evidence="1 7">Multi-pass membrane protein</topology>
    </subcellularLocation>
</comment>
<dbReference type="RefSeq" id="WP_245992576.1">
    <property type="nucleotide sequence ID" value="NZ_MASW01000002.1"/>
</dbReference>
<reference evidence="8 9" key="1">
    <citation type="submission" date="2016-07" db="EMBL/GenBank/DDBJ databases">
        <title>Draft genome sequence of Prauserella muralis DSM 45305, isolated from a mould-covered wall in an indoor environment.</title>
        <authorList>
            <person name="Ruckert C."/>
            <person name="Albersmeier A."/>
            <person name="Jiang C.-L."/>
            <person name="Jiang Y."/>
            <person name="Kalinowski J."/>
            <person name="Schneider O."/>
            <person name="Winkler A."/>
            <person name="Zotchev S.B."/>
        </authorList>
    </citation>
    <scope>NUCLEOTIDE SEQUENCE [LARGE SCALE GENOMIC DNA]</scope>
    <source>
        <strain evidence="8 9">DSM 45305</strain>
    </source>
</reference>
<feature type="transmembrane region" description="Helical" evidence="7">
    <location>
        <begin position="9"/>
        <end position="29"/>
    </location>
</feature>
<dbReference type="PANTHER" id="PTHR43744">
    <property type="entry name" value="ABC TRANSPORTER PERMEASE PROTEIN MG189-RELATED-RELATED"/>
    <property type="match status" value="1"/>
</dbReference>
<evidence type="ECO:0000256" key="4">
    <source>
        <dbReference type="ARBA" id="ARBA00022692"/>
    </source>
</evidence>
<evidence type="ECO:0000256" key="1">
    <source>
        <dbReference type="ARBA" id="ARBA00004651"/>
    </source>
</evidence>
<organism evidence="8 9">
    <name type="scientific">Prauserella muralis</name>
    <dbReference type="NCBI Taxonomy" id="588067"/>
    <lineage>
        <taxon>Bacteria</taxon>
        <taxon>Bacillati</taxon>
        <taxon>Actinomycetota</taxon>
        <taxon>Actinomycetes</taxon>
        <taxon>Pseudonocardiales</taxon>
        <taxon>Pseudonocardiaceae</taxon>
        <taxon>Prauserella</taxon>
    </lineage>
</organism>
<dbReference type="GO" id="GO:0005886">
    <property type="term" value="C:plasma membrane"/>
    <property type="evidence" value="ECO:0007669"/>
    <property type="project" value="UniProtKB-SubCell"/>
</dbReference>
<keyword evidence="9" id="KW-1185">Reference proteome</keyword>
<keyword evidence="6 7" id="KW-0472">Membrane</keyword>
<feature type="transmembrane region" description="Helical" evidence="7">
    <location>
        <begin position="182"/>
        <end position="207"/>
    </location>
</feature>
<dbReference type="Proteomes" id="UP000249915">
    <property type="component" value="Unassembled WGS sequence"/>
</dbReference>
<feature type="transmembrane region" description="Helical" evidence="7">
    <location>
        <begin position="138"/>
        <end position="161"/>
    </location>
</feature>
<comment type="caution">
    <text evidence="8">The sequence shown here is derived from an EMBL/GenBank/DDBJ whole genome shotgun (WGS) entry which is preliminary data.</text>
</comment>
<keyword evidence="3" id="KW-1003">Cell membrane</keyword>
<keyword evidence="8" id="KW-0547">Nucleotide-binding</keyword>
<name>A0A2V4B1C2_9PSEU</name>
<dbReference type="PROSITE" id="PS50928">
    <property type="entry name" value="ABC_TM1"/>
    <property type="match status" value="1"/>
</dbReference>
<evidence type="ECO:0000256" key="6">
    <source>
        <dbReference type="ARBA" id="ARBA00023136"/>
    </source>
</evidence>
<dbReference type="GO" id="GO:0005524">
    <property type="term" value="F:ATP binding"/>
    <property type="evidence" value="ECO:0007669"/>
    <property type="project" value="UniProtKB-KW"/>
</dbReference>
<evidence type="ECO:0000256" key="3">
    <source>
        <dbReference type="ARBA" id="ARBA00022475"/>
    </source>
</evidence>
<evidence type="ECO:0000313" key="8">
    <source>
        <dbReference type="EMBL" id="PXY27956.1"/>
    </source>
</evidence>
<dbReference type="InterPro" id="IPR035906">
    <property type="entry name" value="MetI-like_sf"/>
</dbReference>
<dbReference type="CDD" id="cd06261">
    <property type="entry name" value="TM_PBP2"/>
    <property type="match status" value="1"/>
</dbReference>
<feature type="transmembrane region" description="Helical" evidence="7">
    <location>
        <begin position="240"/>
        <end position="262"/>
    </location>
</feature>
<feature type="transmembrane region" description="Helical" evidence="7">
    <location>
        <begin position="104"/>
        <end position="126"/>
    </location>
</feature>
<protein>
    <submittedName>
        <fullName evidence="8">Sugar ABC transporter ATP-binding protein</fullName>
    </submittedName>
</protein>
<keyword evidence="8" id="KW-0067">ATP-binding</keyword>
<dbReference type="InterPro" id="IPR000515">
    <property type="entry name" value="MetI-like"/>
</dbReference>
<dbReference type="SUPFAM" id="SSF161098">
    <property type="entry name" value="MetI-like"/>
    <property type="match status" value="1"/>
</dbReference>
<evidence type="ECO:0000256" key="2">
    <source>
        <dbReference type="ARBA" id="ARBA00022448"/>
    </source>
</evidence>
<evidence type="ECO:0000313" key="9">
    <source>
        <dbReference type="Proteomes" id="UP000249915"/>
    </source>
</evidence>
<keyword evidence="4 7" id="KW-0812">Transmembrane</keyword>